<proteinExistence type="predicted"/>
<evidence type="ECO:0000313" key="1">
    <source>
        <dbReference type="EMBL" id="KAG5600280.1"/>
    </source>
</evidence>
<evidence type="ECO:0000313" key="2">
    <source>
        <dbReference type="Proteomes" id="UP000824120"/>
    </source>
</evidence>
<gene>
    <name evidence="1" type="ORF">H5410_031650</name>
</gene>
<keyword evidence="2" id="KW-1185">Reference proteome</keyword>
<sequence length="147" mass="16715">MAMGRCGLGRYDVVKSKKDRAYQMRNHPSVDILRDQCLVEWTREKCLCLCFQALAYALSSIRKDEITESNGIKGEGYLFRSLFGREATYVRFFAMAVRTVVARCCPTLRDLSLSNVSFVGDEGLSEIAHKCHLLEKPDFFQCPTISD</sequence>
<dbReference type="Gene3D" id="3.80.10.10">
    <property type="entry name" value="Ribonuclease Inhibitor"/>
    <property type="match status" value="1"/>
</dbReference>
<dbReference type="Proteomes" id="UP000824120">
    <property type="component" value="Chromosome 6"/>
</dbReference>
<dbReference type="InterPro" id="IPR032675">
    <property type="entry name" value="LRR_dom_sf"/>
</dbReference>
<reference evidence="1 2" key="1">
    <citation type="submission" date="2020-09" db="EMBL/GenBank/DDBJ databases">
        <title>De no assembly of potato wild relative species, Solanum commersonii.</title>
        <authorList>
            <person name="Cho K."/>
        </authorList>
    </citation>
    <scope>NUCLEOTIDE SEQUENCE [LARGE SCALE GENOMIC DNA]</scope>
    <source>
        <strain evidence="1">LZ3.2</strain>
        <tissue evidence="1">Leaf</tissue>
    </source>
</reference>
<dbReference type="AlphaFoldDB" id="A0A9J5YKR4"/>
<protein>
    <submittedName>
        <fullName evidence="1">Uncharacterized protein</fullName>
    </submittedName>
</protein>
<dbReference type="OrthoDB" id="1738393at2759"/>
<dbReference type="EMBL" id="JACXVP010000006">
    <property type="protein sequence ID" value="KAG5600280.1"/>
    <property type="molecule type" value="Genomic_DNA"/>
</dbReference>
<organism evidence="1 2">
    <name type="scientific">Solanum commersonii</name>
    <name type="common">Commerson's wild potato</name>
    <name type="synonym">Commerson's nightshade</name>
    <dbReference type="NCBI Taxonomy" id="4109"/>
    <lineage>
        <taxon>Eukaryota</taxon>
        <taxon>Viridiplantae</taxon>
        <taxon>Streptophyta</taxon>
        <taxon>Embryophyta</taxon>
        <taxon>Tracheophyta</taxon>
        <taxon>Spermatophyta</taxon>
        <taxon>Magnoliopsida</taxon>
        <taxon>eudicotyledons</taxon>
        <taxon>Gunneridae</taxon>
        <taxon>Pentapetalae</taxon>
        <taxon>asterids</taxon>
        <taxon>lamiids</taxon>
        <taxon>Solanales</taxon>
        <taxon>Solanaceae</taxon>
        <taxon>Solanoideae</taxon>
        <taxon>Solaneae</taxon>
        <taxon>Solanum</taxon>
    </lineage>
</organism>
<comment type="caution">
    <text evidence="1">The sequence shown here is derived from an EMBL/GenBank/DDBJ whole genome shotgun (WGS) entry which is preliminary data.</text>
</comment>
<name>A0A9J5YKR4_SOLCO</name>
<feature type="non-terminal residue" evidence="1">
    <location>
        <position position="1"/>
    </location>
</feature>
<accession>A0A9J5YKR4</accession>